<sequence>MNDIDELLDLIKSDNRCEVIPPDGNLPLLPYDYLKYPDDVIRFYKICNGIKLFCSEEQEISFTILKNNEILQANKFIVGEPCEDDISSSWYLICRTDNNDYLSIDFSTERNGRCYDSNYEIHGVVGSCPIIAMSFTELLHKLYSSGGQYIYWKDENYGDAYD</sequence>
<gene>
    <name evidence="2" type="ORF">HV018_04230</name>
</gene>
<reference evidence="2 3" key="1">
    <citation type="submission" date="2020-06" db="EMBL/GenBank/DDBJ databases">
        <title>REHAB project genomes.</title>
        <authorList>
            <person name="Shaw L.P."/>
        </authorList>
    </citation>
    <scope>NUCLEOTIDE SEQUENCE [LARGE SCALE GENOMIC DNA]</scope>
    <source>
        <strain evidence="2 3">RHB42-C09</strain>
    </source>
</reference>
<dbReference type="Pfam" id="PF09346">
    <property type="entry name" value="SMI1_KNR4"/>
    <property type="match status" value="1"/>
</dbReference>
<dbReference type="Gene3D" id="3.40.1580.10">
    <property type="entry name" value="SMI1/KNR4-like"/>
    <property type="match status" value="1"/>
</dbReference>
<evidence type="ECO:0000313" key="3">
    <source>
        <dbReference type="Proteomes" id="UP000510862"/>
    </source>
</evidence>
<accession>A0A7L5XBW0</accession>
<dbReference type="EMBL" id="CP058207">
    <property type="protein sequence ID" value="QLP29163.1"/>
    <property type="molecule type" value="Genomic_DNA"/>
</dbReference>
<evidence type="ECO:0000313" key="2">
    <source>
        <dbReference type="EMBL" id="QLP29163.1"/>
    </source>
</evidence>
<evidence type="ECO:0000259" key="1">
    <source>
        <dbReference type="Pfam" id="PF09346"/>
    </source>
</evidence>
<dbReference type="SUPFAM" id="SSF160631">
    <property type="entry name" value="SMI1/KNR4-like"/>
    <property type="match status" value="1"/>
</dbReference>
<feature type="domain" description="Knr4/Smi1-like" evidence="1">
    <location>
        <begin position="35"/>
        <end position="139"/>
    </location>
</feature>
<name>A0A7L5XBW0_9ESCH</name>
<dbReference type="InterPro" id="IPR018958">
    <property type="entry name" value="Knr4/Smi1-like_dom"/>
</dbReference>
<dbReference type="InterPro" id="IPR037883">
    <property type="entry name" value="Knr4/Smi1-like_sf"/>
</dbReference>
<dbReference type="AlphaFoldDB" id="A0A7L5XBW0"/>
<proteinExistence type="predicted"/>
<organism evidence="2 3">
    <name type="scientific">Escherichia marmotae</name>
    <dbReference type="NCBI Taxonomy" id="1499973"/>
    <lineage>
        <taxon>Bacteria</taxon>
        <taxon>Pseudomonadati</taxon>
        <taxon>Pseudomonadota</taxon>
        <taxon>Gammaproteobacteria</taxon>
        <taxon>Enterobacterales</taxon>
        <taxon>Enterobacteriaceae</taxon>
        <taxon>Escherichia</taxon>
    </lineage>
</organism>
<dbReference type="Proteomes" id="UP000510862">
    <property type="component" value="Chromosome"/>
</dbReference>
<protein>
    <submittedName>
        <fullName evidence="2">SMI1/KNR4 family protein</fullName>
    </submittedName>
</protein>
<dbReference type="RefSeq" id="WP_000997835.1">
    <property type="nucleotide sequence ID" value="NZ_CP099351.1"/>
</dbReference>